<evidence type="ECO:0000313" key="4">
    <source>
        <dbReference type="Proteomes" id="UP000035721"/>
    </source>
</evidence>
<dbReference type="RefSeq" id="WP_083454430.1">
    <property type="nucleotide sequence ID" value="NZ_HF570958.1"/>
</dbReference>
<name>A0A077M189_9MICO</name>
<dbReference type="SUPFAM" id="SSF54637">
    <property type="entry name" value="Thioesterase/thiol ester dehydrase-isomerase"/>
    <property type="match status" value="1"/>
</dbReference>
<evidence type="ECO:0000259" key="2">
    <source>
        <dbReference type="Pfam" id="PF03061"/>
    </source>
</evidence>
<protein>
    <recommendedName>
        <fullName evidence="2">Thioesterase domain-containing protein</fullName>
    </recommendedName>
</protein>
<dbReference type="InterPro" id="IPR006683">
    <property type="entry name" value="Thioestr_dom"/>
</dbReference>
<gene>
    <name evidence="3" type="ORF">BN12_240048</name>
</gene>
<dbReference type="Pfam" id="PF03061">
    <property type="entry name" value="4HBT"/>
    <property type="match status" value="1"/>
</dbReference>
<accession>A0A077M189</accession>
<sequence length="170" mass="18198">MTGPDRPGPGGSTGPTGVHRTRVEWIDTDAAGIYHNTAVVRYVEAAEAALIRERGLAGYFPVAPRVRYEVSFEAPLHFEQEVTTSVTLTRLGRSSMTFSFEVWGGAREGRPAVRAAHGRYVTVHIVGGHEDGDARSAPWPPVWVARLGVDLDDSPDPGPGPALGKNAGDE</sequence>
<dbReference type="InterPro" id="IPR029069">
    <property type="entry name" value="HotDog_dom_sf"/>
</dbReference>
<dbReference type="CDD" id="cd00586">
    <property type="entry name" value="4HBT"/>
    <property type="match status" value="1"/>
</dbReference>
<feature type="domain" description="Thioesterase" evidence="2">
    <location>
        <begin position="32"/>
        <end position="103"/>
    </location>
</feature>
<keyword evidence="4" id="KW-1185">Reference proteome</keyword>
<dbReference type="AlphaFoldDB" id="A0A077M189"/>
<dbReference type="Gene3D" id="3.10.129.10">
    <property type="entry name" value="Hotdog Thioesterase"/>
    <property type="match status" value="1"/>
</dbReference>
<evidence type="ECO:0000256" key="1">
    <source>
        <dbReference type="SAM" id="MobiDB-lite"/>
    </source>
</evidence>
<evidence type="ECO:0000313" key="3">
    <source>
        <dbReference type="EMBL" id="CCH77979.1"/>
    </source>
</evidence>
<comment type="caution">
    <text evidence="3">The sequence shown here is derived from an EMBL/GenBank/DDBJ whole genome shotgun (WGS) entry which is preliminary data.</text>
</comment>
<proteinExistence type="predicted"/>
<dbReference type="Proteomes" id="UP000035721">
    <property type="component" value="Unassembled WGS sequence"/>
</dbReference>
<organism evidence="3 4">
    <name type="scientific">Nostocoides japonicum T1-X7</name>
    <dbReference type="NCBI Taxonomy" id="1194083"/>
    <lineage>
        <taxon>Bacteria</taxon>
        <taxon>Bacillati</taxon>
        <taxon>Actinomycetota</taxon>
        <taxon>Actinomycetes</taxon>
        <taxon>Micrococcales</taxon>
        <taxon>Intrasporangiaceae</taxon>
        <taxon>Nostocoides</taxon>
    </lineage>
</organism>
<dbReference type="STRING" id="1194083.BN12_240048"/>
<feature type="region of interest" description="Disordered" evidence="1">
    <location>
        <begin position="148"/>
        <end position="170"/>
    </location>
</feature>
<dbReference type="OrthoDB" id="3467114at2"/>
<dbReference type="EMBL" id="CAJB01000157">
    <property type="protein sequence ID" value="CCH77979.1"/>
    <property type="molecule type" value="Genomic_DNA"/>
</dbReference>
<reference evidence="3 4" key="1">
    <citation type="journal article" date="2013" name="ISME J.">
        <title>A metabolic model for members of the genus Tetrasphaera involved in enhanced biological phosphorus removal.</title>
        <authorList>
            <person name="Kristiansen R."/>
            <person name="Nguyen H.T.T."/>
            <person name="Saunders A.M."/>
            <person name="Nielsen J.L."/>
            <person name="Wimmer R."/>
            <person name="Le V.Q."/>
            <person name="McIlroy S.J."/>
            <person name="Petrovski S."/>
            <person name="Seviour R.J."/>
            <person name="Calteau A."/>
            <person name="Nielsen K.L."/>
            <person name="Nielsen P.H."/>
        </authorList>
    </citation>
    <scope>NUCLEOTIDE SEQUENCE [LARGE SCALE GENOMIC DNA]</scope>
    <source>
        <strain evidence="3 4">T1-X7</strain>
    </source>
</reference>